<comment type="caution">
    <text evidence="1">The sequence shown here is derived from an EMBL/GenBank/DDBJ whole genome shotgun (WGS) entry which is preliminary data.</text>
</comment>
<evidence type="ECO:0000313" key="2">
    <source>
        <dbReference type="Proteomes" id="UP000579523"/>
    </source>
</evidence>
<proteinExistence type="predicted"/>
<organism evidence="1 2">
    <name type="scientific">Streptomyces griseomycini</name>
    <dbReference type="NCBI Taxonomy" id="66895"/>
    <lineage>
        <taxon>Bacteria</taxon>
        <taxon>Bacillati</taxon>
        <taxon>Actinomycetota</taxon>
        <taxon>Actinomycetes</taxon>
        <taxon>Kitasatosporales</taxon>
        <taxon>Streptomycetaceae</taxon>
        <taxon>Streptomyces</taxon>
    </lineage>
</organism>
<evidence type="ECO:0000313" key="1">
    <source>
        <dbReference type="EMBL" id="MBB4897464.1"/>
    </source>
</evidence>
<reference evidence="1 2" key="1">
    <citation type="submission" date="2020-08" db="EMBL/GenBank/DDBJ databases">
        <title>Genomic Encyclopedia of Type Strains, Phase III (KMG-III): the genomes of soil and plant-associated and newly described type strains.</title>
        <authorList>
            <person name="Whitman W."/>
        </authorList>
    </citation>
    <scope>NUCLEOTIDE SEQUENCE [LARGE SCALE GENOMIC DNA]</scope>
    <source>
        <strain evidence="1 2">CECT 3273</strain>
    </source>
</reference>
<name>A0A7W7LWG8_9ACTN</name>
<gene>
    <name evidence="1" type="ORF">FHS37_001491</name>
</gene>
<dbReference type="EMBL" id="JACHJI010000002">
    <property type="protein sequence ID" value="MBB4897464.1"/>
    <property type="molecule type" value="Genomic_DNA"/>
</dbReference>
<dbReference type="Proteomes" id="UP000579523">
    <property type="component" value="Unassembled WGS sequence"/>
</dbReference>
<sequence>MLFQHRDMPGSSPLSSLPVPFRARWARRSPAAGTAVTAAGTVSVALRLAGRETLSRILLLLA</sequence>
<protein>
    <submittedName>
        <fullName evidence="1">Uncharacterized protein</fullName>
    </submittedName>
</protein>
<accession>A0A7W7LWG8</accession>
<dbReference type="AlphaFoldDB" id="A0A7W7LWG8"/>
<keyword evidence="2" id="KW-1185">Reference proteome</keyword>